<keyword evidence="2" id="KW-0719">Serine esterase</keyword>
<keyword evidence="4" id="KW-0472">Membrane</keyword>
<dbReference type="GO" id="GO:0003990">
    <property type="term" value="F:acetylcholinesterase activity"/>
    <property type="evidence" value="ECO:0007669"/>
    <property type="project" value="TreeGrafter"/>
</dbReference>
<dbReference type="Pfam" id="PF00135">
    <property type="entry name" value="COesterase"/>
    <property type="match status" value="2"/>
</dbReference>
<evidence type="ECO:0000313" key="6">
    <source>
        <dbReference type="Proteomes" id="UP000038045"/>
    </source>
</evidence>
<dbReference type="GO" id="GO:0005886">
    <property type="term" value="C:plasma membrane"/>
    <property type="evidence" value="ECO:0007669"/>
    <property type="project" value="TreeGrafter"/>
</dbReference>
<evidence type="ECO:0000256" key="4">
    <source>
        <dbReference type="SAM" id="Phobius"/>
    </source>
</evidence>
<dbReference type="Gene3D" id="3.40.50.1820">
    <property type="entry name" value="alpha/beta hydrolase"/>
    <property type="match status" value="2"/>
</dbReference>
<feature type="domain" description="Carboxylesterase type B" evidence="5">
    <location>
        <begin position="28"/>
        <end position="286"/>
    </location>
</feature>
<evidence type="ECO:0000313" key="7">
    <source>
        <dbReference type="WBParaSite" id="PTRK_0001450900.1"/>
    </source>
</evidence>
<keyword evidence="4" id="KW-1133">Transmembrane helix</keyword>
<keyword evidence="3" id="KW-0378">Hydrolase</keyword>
<dbReference type="Proteomes" id="UP000038045">
    <property type="component" value="Unplaced"/>
</dbReference>
<dbReference type="ESTHER" id="parti-a0a0n4zzs2">
    <property type="family name" value="Cholinesterase-like"/>
</dbReference>
<dbReference type="GO" id="GO:0005615">
    <property type="term" value="C:extracellular space"/>
    <property type="evidence" value="ECO:0007669"/>
    <property type="project" value="TreeGrafter"/>
</dbReference>
<dbReference type="InterPro" id="IPR002018">
    <property type="entry name" value="CarbesteraseB"/>
</dbReference>
<sequence length="478" mass="54391">MNNYSIKYSIILFIITQFIVNIIYCKYIPGKTLNFTQKGKVDEYLGIPYAKPPVGSLRFMPPVKADYPNTTVNASNLAKSCPQYLFNTSVYALDYWNPPNDFSEDCLQFNMWVPENKTGAVFVMFCGASYYRLGASSDVYNGSVLAAYSRAIIITLNFRLGALGFGRFKGTNVTGNMGLLDQQLGLQWIKDHISDYGGDPKKVTIMGEQTGASSVEAHLYSEGSKELFKRIAVSSGTLENPWASRTNEYVEKKSSKLSELLGCGNGSDELNACKLNLTSEPITGDCKLTKENFTYVVDKVAKLYGKDEKWKENVSQTYSVTDNNATVGAQSFLSSFLFDCGLIQFADKHAKVSSKNKSYVYILDHRSIERRTSWPKSFGTIHAGIVEYLFGRPFRYPDHYYDHNKTLIEQVMSRKVMELYGHFVAKGTPDKEDWKPYDIEDKFVLNLNNSYRRENYKPDMSRFERCEWLVKPFENEIQ</sequence>
<reference evidence="7" key="1">
    <citation type="submission" date="2017-02" db="UniProtKB">
        <authorList>
            <consortium name="WormBaseParasite"/>
        </authorList>
    </citation>
    <scope>IDENTIFICATION</scope>
</reference>
<dbReference type="PANTHER" id="PTHR43918">
    <property type="entry name" value="ACETYLCHOLINESTERASE"/>
    <property type="match status" value="1"/>
</dbReference>
<protein>
    <submittedName>
        <fullName evidence="7">Acetylcholinesterase</fullName>
    </submittedName>
</protein>
<evidence type="ECO:0000256" key="2">
    <source>
        <dbReference type="ARBA" id="ARBA00022487"/>
    </source>
</evidence>
<dbReference type="SUPFAM" id="SSF53474">
    <property type="entry name" value="alpha/beta-Hydrolases"/>
    <property type="match status" value="1"/>
</dbReference>
<feature type="domain" description="Carboxylesterase type B" evidence="5">
    <location>
        <begin position="305"/>
        <end position="455"/>
    </location>
</feature>
<evidence type="ECO:0000259" key="5">
    <source>
        <dbReference type="Pfam" id="PF00135"/>
    </source>
</evidence>
<evidence type="ECO:0000256" key="3">
    <source>
        <dbReference type="ARBA" id="ARBA00022801"/>
    </source>
</evidence>
<evidence type="ECO:0000256" key="1">
    <source>
        <dbReference type="ARBA" id="ARBA00005964"/>
    </source>
</evidence>
<proteinExistence type="inferred from homology"/>
<comment type="similarity">
    <text evidence="1">Belongs to the type-B carboxylesterase/lipase family.</text>
</comment>
<organism evidence="6 7">
    <name type="scientific">Parastrongyloides trichosuri</name>
    <name type="common">Possum-specific nematode worm</name>
    <dbReference type="NCBI Taxonomy" id="131310"/>
    <lineage>
        <taxon>Eukaryota</taxon>
        <taxon>Metazoa</taxon>
        <taxon>Ecdysozoa</taxon>
        <taxon>Nematoda</taxon>
        <taxon>Chromadorea</taxon>
        <taxon>Rhabditida</taxon>
        <taxon>Tylenchina</taxon>
        <taxon>Panagrolaimomorpha</taxon>
        <taxon>Strongyloidoidea</taxon>
        <taxon>Strongyloididae</taxon>
        <taxon>Parastrongyloides</taxon>
    </lineage>
</organism>
<keyword evidence="4" id="KW-0812">Transmembrane</keyword>
<dbReference type="PANTHER" id="PTHR43918:SF15">
    <property type="entry name" value="CARBOXYLIC ESTER HYDROLASE"/>
    <property type="match status" value="1"/>
</dbReference>
<dbReference type="WBParaSite" id="PTRK_0001450900.1">
    <property type="protein sequence ID" value="PTRK_0001450900.1"/>
    <property type="gene ID" value="PTRK_0001450900"/>
</dbReference>
<dbReference type="GO" id="GO:0019695">
    <property type="term" value="P:choline metabolic process"/>
    <property type="evidence" value="ECO:0007669"/>
    <property type="project" value="TreeGrafter"/>
</dbReference>
<dbReference type="STRING" id="131310.A0A0N4ZZS2"/>
<dbReference type="GO" id="GO:0006581">
    <property type="term" value="P:acetylcholine catabolic process"/>
    <property type="evidence" value="ECO:0007669"/>
    <property type="project" value="TreeGrafter"/>
</dbReference>
<accession>A0A0N4ZZS2</accession>
<dbReference type="InterPro" id="IPR029058">
    <property type="entry name" value="AB_hydrolase_fold"/>
</dbReference>
<dbReference type="InterPro" id="IPR050654">
    <property type="entry name" value="AChE-related_enzymes"/>
</dbReference>
<feature type="transmembrane region" description="Helical" evidence="4">
    <location>
        <begin position="6"/>
        <end position="24"/>
    </location>
</feature>
<dbReference type="AlphaFoldDB" id="A0A0N4ZZS2"/>
<name>A0A0N4ZZS2_PARTI</name>
<keyword evidence="6" id="KW-1185">Reference proteome</keyword>